<dbReference type="SMART" id="SM00304">
    <property type="entry name" value="HAMP"/>
    <property type="match status" value="2"/>
</dbReference>
<dbReference type="PANTHER" id="PTHR32089">
    <property type="entry name" value="METHYL-ACCEPTING CHEMOTAXIS PROTEIN MCPB"/>
    <property type="match status" value="1"/>
</dbReference>
<dbReference type="Pfam" id="PF00015">
    <property type="entry name" value="MCPsignal"/>
    <property type="match status" value="1"/>
</dbReference>
<dbReference type="SUPFAM" id="SSF58104">
    <property type="entry name" value="Methyl-accepting chemotaxis protein (MCP) signaling domain"/>
    <property type="match status" value="1"/>
</dbReference>
<accession>A0A3B0X4D5</accession>
<dbReference type="Gene3D" id="1.10.287.950">
    <property type="entry name" value="Methyl-accepting chemotaxis protein"/>
    <property type="match status" value="1"/>
</dbReference>
<dbReference type="InterPro" id="IPR032255">
    <property type="entry name" value="HBM"/>
</dbReference>
<evidence type="ECO:0000259" key="5">
    <source>
        <dbReference type="PROSITE" id="PS50885"/>
    </source>
</evidence>
<dbReference type="InterPro" id="IPR004089">
    <property type="entry name" value="MCPsignal_dom"/>
</dbReference>
<gene>
    <name evidence="6" type="ORF">MNBD_GAMMA06-316</name>
</gene>
<dbReference type="CDD" id="cd06225">
    <property type="entry name" value="HAMP"/>
    <property type="match status" value="1"/>
</dbReference>
<dbReference type="AlphaFoldDB" id="A0A3B0X4D5"/>
<dbReference type="SMART" id="SM01358">
    <property type="entry name" value="HBM"/>
    <property type="match status" value="1"/>
</dbReference>
<dbReference type="Pfam" id="PF00672">
    <property type="entry name" value="HAMP"/>
    <property type="match status" value="1"/>
</dbReference>
<evidence type="ECO:0000256" key="3">
    <source>
        <dbReference type="SAM" id="Phobius"/>
    </source>
</evidence>
<dbReference type="InterPro" id="IPR003660">
    <property type="entry name" value="HAMP_dom"/>
</dbReference>
<dbReference type="GO" id="GO:0007165">
    <property type="term" value="P:signal transduction"/>
    <property type="evidence" value="ECO:0007669"/>
    <property type="project" value="UniProtKB-KW"/>
</dbReference>
<dbReference type="PROSITE" id="PS50111">
    <property type="entry name" value="CHEMOTAXIS_TRANSDUC_2"/>
    <property type="match status" value="1"/>
</dbReference>
<evidence type="ECO:0000259" key="4">
    <source>
        <dbReference type="PROSITE" id="PS50111"/>
    </source>
</evidence>
<feature type="domain" description="HAMP" evidence="5">
    <location>
        <begin position="316"/>
        <end position="368"/>
    </location>
</feature>
<comment type="similarity">
    <text evidence="2">Belongs to the methyl-accepting chemotaxis (MCP) protein family.</text>
</comment>
<feature type="transmembrane region" description="Helical" evidence="3">
    <location>
        <begin position="21"/>
        <end position="43"/>
    </location>
</feature>
<evidence type="ECO:0000256" key="1">
    <source>
        <dbReference type="ARBA" id="ARBA00023224"/>
    </source>
</evidence>
<keyword evidence="3" id="KW-0812">Transmembrane</keyword>
<dbReference type="EMBL" id="UOFD01000032">
    <property type="protein sequence ID" value="VAW51556.1"/>
    <property type="molecule type" value="Genomic_DNA"/>
</dbReference>
<evidence type="ECO:0000256" key="2">
    <source>
        <dbReference type="ARBA" id="ARBA00029447"/>
    </source>
</evidence>
<sequence length="722" mass="80041">MKPNKQDRTLINFNPLGNIKVTHKLTGILIVLLLGFLVIGFAYQQVLQAEHEALETSKKMIQFENGIQEIQVDLLNARRNEIEFYLKKYPILLGKFDTHIIVASQNLKILTNLVSDETKLSIVTELGDAFEVYREQFIKAAGVQVEIGLDKNTGLLSDLTETGEQITTILNKIDSLALNYSFLKIQQNFNEFLRTEDKKYSNQVTTEIKTFKNILKTSKLSPDKNLSLSKLVSIFNKTFITTSDMVTLLTKQKKDVKTAVKNIQPLFKKMIDVSTEIISTSRTVATEKSTNITVFFISTLLIIALIISISLFFFARSIIKPMKALQKTVVEVNEGDMNVRSNLDRGDEIGELSNAFDKLLDEKFASLALTEKENEKLNNSVIDLIRAVSTLAQEKDFSMKIPVSEDITGTISDSLNLLSAETAKVMQQVQSTASQVANVSAAVKKQSDSIMLVAHAERKEVESTAQLLKNSVTAVNIIARDAKDANEKAGATIKNTQHAMDAVLSSAEGINSIRNTIGETEKRIKRLGERSQEISGIVNLINSIAERTHILALNASMHAASAGEAGRGFAVVAEEVQRLAEKAREATSEISIVVSNIRTETSDTVNIMNTVISQVAEGTLLTNQACESMKQTQQTTSNLVRSVQTITKSSEQQVSISKQLLDRARVITESTEKTRRELLEQSKGTDKLVRYSENLVTISGIFKLPEQNDLTSQPQQFNKKAV</sequence>
<dbReference type="PANTHER" id="PTHR32089:SF114">
    <property type="entry name" value="METHYL-ACCEPTING CHEMOTAXIS PROTEIN MCPB"/>
    <property type="match status" value="1"/>
</dbReference>
<dbReference type="Gene3D" id="6.10.340.10">
    <property type="match status" value="1"/>
</dbReference>
<dbReference type="PROSITE" id="PS50885">
    <property type="entry name" value="HAMP"/>
    <property type="match status" value="1"/>
</dbReference>
<keyword evidence="1" id="KW-0807">Transducer</keyword>
<reference evidence="6" key="1">
    <citation type="submission" date="2018-06" db="EMBL/GenBank/DDBJ databases">
        <authorList>
            <person name="Zhirakovskaya E."/>
        </authorList>
    </citation>
    <scope>NUCLEOTIDE SEQUENCE</scope>
</reference>
<protein>
    <submittedName>
        <fullName evidence="6">Type IV pilus biogenesis protein PilJ</fullName>
    </submittedName>
</protein>
<feature type="transmembrane region" description="Helical" evidence="3">
    <location>
        <begin position="292"/>
        <end position="315"/>
    </location>
</feature>
<keyword evidence="3" id="KW-0472">Membrane</keyword>
<organism evidence="6">
    <name type="scientific">hydrothermal vent metagenome</name>
    <dbReference type="NCBI Taxonomy" id="652676"/>
    <lineage>
        <taxon>unclassified sequences</taxon>
        <taxon>metagenomes</taxon>
        <taxon>ecological metagenomes</taxon>
    </lineage>
</organism>
<proteinExistence type="inferred from homology"/>
<evidence type="ECO:0000313" key="6">
    <source>
        <dbReference type="EMBL" id="VAW51556.1"/>
    </source>
</evidence>
<feature type="domain" description="Methyl-accepting transducer" evidence="4">
    <location>
        <begin position="432"/>
        <end position="668"/>
    </location>
</feature>
<dbReference type="GO" id="GO:0016020">
    <property type="term" value="C:membrane"/>
    <property type="evidence" value="ECO:0007669"/>
    <property type="project" value="InterPro"/>
</dbReference>
<name>A0A3B0X4D5_9ZZZZ</name>
<dbReference type="SMART" id="SM00283">
    <property type="entry name" value="MA"/>
    <property type="match status" value="1"/>
</dbReference>
<keyword evidence="3" id="KW-1133">Transmembrane helix</keyword>